<comment type="caution">
    <text evidence="3">The sequence shown here is derived from an EMBL/GenBank/DDBJ whole genome shotgun (WGS) entry which is preliminary data.</text>
</comment>
<name>A0ABW6GXP6_9ACTN</name>
<evidence type="ECO:0000256" key="2">
    <source>
        <dbReference type="ARBA" id="ARBA00023125"/>
    </source>
</evidence>
<dbReference type="SUPFAM" id="SSF116734">
    <property type="entry name" value="DNA methylase specificity domain"/>
    <property type="match status" value="2"/>
</dbReference>
<keyword evidence="3" id="KW-0540">Nuclease</keyword>
<keyword evidence="2" id="KW-0238">DNA-binding</keyword>
<protein>
    <submittedName>
        <fullName evidence="3">Restriction endonuclease subunit S</fullName>
    </submittedName>
</protein>
<dbReference type="RefSeq" id="WP_381839304.1">
    <property type="nucleotide sequence ID" value="NZ_JBHYTS010000001.1"/>
</dbReference>
<proteinExistence type="predicted"/>
<dbReference type="PANTHER" id="PTHR30408">
    <property type="entry name" value="TYPE-1 RESTRICTION ENZYME ECOKI SPECIFICITY PROTEIN"/>
    <property type="match status" value="1"/>
</dbReference>
<dbReference type="Gene3D" id="3.90.220.20">
    <property type="entry name" value="DNA methylase specificity domains"/>
    <property type="match status" value="2"/>
</dbReference>
<keyword evidence="3" id="KW-0255">Endonuclease</keyword>
<keyword evidence="4" id="KW-1185">Reference proteome</keyword>
<keyword evidence="3" id="KW-0378">Hydrolase</keyword>
<dbReference type="InterPro" id="IPR052021">
    <property type="entry name" value="Type-I_RS_S_subunit"/>
</dbReference>
<gene>
    <name evidence="3" type="ORF">ACFW88_01050</name>
</gene>
<evidence type="ECO:0000313" key="4">
    <source>
        <dbReference type="Proteomes" id="UP001599756"/>
    </source>
</evidence>
<dbReference type="CDD" id="cd17517">
    <property type="entry name" value="RMtype1_S_EcoKI_StySPI-TRD2-CR2_like"/>
    <property type="match status" value="1"/>
</dbReference>
<keyword evidence="1" id="KW-0680">Restriction system</keyword>
<dbReference type="CDD" id="cd17253">
    <property type="entry name" value="RMtype1_S_Eco933I-TRD2-CR2_like"/>
    <property type="match status" value="1"/>
</dbReference>
<dbReference type="InterPro" id="IPR044946">
    <property type="entry name" value="Restrct_endonuc_typeI_TRD_sf"/>
</dbReference>
<dbReference type="Proteomes" id="UP001599756">
    <property type="component" value="Unassembled WGS sequence"/>
</dbReference>
<accession>A0ABW6GXP6</accession>
<reference evidence="3 4" key="1">
    <citation type="submission" date="2024-09" db="EMBL/GenBank/DDBJ databases">
        <title>The Natural Products Discovery Center: Release of the First 8490 Sequenced Strains for Exploring Actinobacteria Biosynthetic Diversity.</title>
        <authorList>
            <person name="Kalkreuter E."/>
            <person name="Kautsar S.A."/>
            <person name="Yang D."/>
            <person name="Bader C.D."/>
            <person name="Teijaro C.N."/>
            <person name="Fluegel L."/>
            <person name="Davis C.M."/>
            <person name="Simpson J.R."/>
            <person name="Lauterbach L."/>
            <person name="Steele A.D."/>
            <person name="Gui C."/>
            <person name="Meng S."/>
            <person name="Li G."/>
            <person name="Viehrig K."/>
            <person name="Ye F."/>
            <person name="Su P."/>
            <person name="Kiefer A.F."/>
            <person name="Nichols A."/>
            <person name="Cepeda A.J."/>
            <person name="Yan W."/>
            <person name="Fan B."/>
            <person name="Jiang Y."/>
            <person name="Adhikari A."/>
            <person name="Zheng C.-J."/>
            <person name="Schuster L."/>
            <person name="Cowan T.M."/>
            <person name="Smanski M.J."/>
            <person name="Chevrette M.G."/>
            <person name="De Carvalho L.P.S."/>
            <person name="Shen B."/>
        </authorList>
    </citation>
    <scope>NUCLEOTIDE SEQUENCE [LARGE SCALE GENOMIC DNA]</scope>
    <source>
        <strain evidence="3 4">NPDC059500</strain>
    </source>
</reference>
<evidence type="ECO:0000313" key="3">
    <source>
        <dbReference type="EMBL" id="MFE1749139.1"/>
    </source>
</evidence>
<dbReference type="EMBL" id="JBHYTS010000001">
    <property type="protein sequence ID" value="MFE1749139.1"/>
    <property type="molecule type" value="Genomic_DNA"/>
</dbReference>
<sequence>MSAESEVSWVPVGEIGEVRMGKQLSPASSHADGQVPYLRVANVFEGRIDYSDVKSMGFTDTEKRIYGLRDGDILLNEGQESLANVGRSAIYRGESEAFCFQNTLIRFRAGNMVLPEYAQEVFVQWRRQGIFAGVAEKTSISHLGGSRFAKMLFPLVPVSRQRRIVEKMAAVAECRRVGAEIIAKLYWLRDSFLSRLMGGDCATLADVIEEGPQNGLYKAAESYGETGLPIVRINSFSGGPSDFTSGLLRVAVTSGEARRYALYVGDLLINRVNTPGLVGRSTVVTQIHEPTLFESNIMRCKIATDKMHPEFLGAWMSTAAVKRYFASRTKPAVSQASINRSDVYSCPVPELSLSEQFTFLSQLRVIDSMIAEEEASLSKLHLVGQGIADDSFSDLLRAA</sequence>
<dbReference type="GO" id="GO:0004519">
    <property type="term" value="F:endonuclease activity"/>
    <property type="evidence" value="ECO:0007669"/>
    <property type="project" value="UniProtKB-KW"/>
</dbReference>
<dbReference type="PANTHER" id="PTHR30408:SF12">
    <property type="entry name" value="TYPE I RESTRICTION ENZYME MJAVIII SPECIFICITY SUBUNIT"/>
    <property type="match status" value="1"/>
</dbReference>
<organism evidence="3 4">
    <name type="scientific">Streptomyces anandii</name>
    <dbReference type="NCBI Taxonomy" id="285454"/>
    <lineage>
        <taxon>Bacteria</taxon>
        <taxon>Bacillati</taxon>
        <taxon>Actinomycetota</taxon>
        <taxon>Actinomycetes</taxon>
        <taxon>Kitasatosporales</taxon>
        <taxon>Streptomycetaceae</taxon>
        <taxon>Streptomyces</taxon>
    </lineage>
</organism>
<evidence type="ECO:0000256" key="1">
    <source>
        <dbReference type="ARBA" id="ARBA00022747"/>
    </source>
</evidence>